<gene>
    <name evidence="5" type="ORF">GDZ32_07530</name>
</gene>
<dbReference type="Proteomes" id="UP000430466">
    <property type="component" value="Unassembled WGS sequence"/>
</dbReference>
<dbReference type="PANTHER" id="PTHR43280:SF2">
    <property type="entry name" value="HTH-TYPE TRANSCRIPTIONAL REGULATOR EXSA"/>
    <property type="match status" value="1"/>
</dbReference>
<name>A0A6A7K2J0_LACHE</name>
<evidence type="ECO:0000256" key="1">
    <source>
        <dbReference type="ARBA" id="ARBA00023015"/>
    </source>
</evidence>
<dbReference type="Pfam" id="PF12833">
    <property type="entry name" value="HTH_18"/>
    <property type="match status" value="1"/>
</dbReference>
<dbReference type="InterPro" id="IPR018060">
    <property type="entry name" value="HTH_AraC"/>
</dbReference>
<reference evidence="5 6" key="1">
    <citation type="submission" date="2019-10" db="EMBL/GenBank/DDBJ databases">
        <title>Draft genome sequences of Lactobacillus strains.</title>
        <authorList>
            <person name="Cho G.-S."/>
            <person name="Fagbemigun O."/>
            <person name="Brinks E."/>
            <person name="Franz C.M.A.P."/>
        </authorList>
    </citation>
    <scope>NUCLEOTIDE SEQUENCE [LARGE SCALE GENOMIC DNA]</scope>
    <source>
        <strain evidence="5 6">313</strain>
    </source>
</reference>
<evidence type="ECO:0000256" key="3">
    <source>
        <dbReference type="ARBA" id="ARBA00023163"/>
    </source>
</evidence>
<dbReference type="GO" id="GO:0003700">
    <property type="term" value="F:DNA-binding transcription factor activity"/>
    <property type="evidence" value="ECO:0007669"/>
    <property type="project" value="InterPro"/>
</dbReference>
<organism evidence="5 6">
    <name type="scientific">Lactobacillus helveticus</name>
    <name type="common">Lactobacillus suntoryeus</name>
    <dbReference type="NCBI Taxonomy" id="1587"/>
    <lineage>
        <taxon>Bacteria</taxon>
        <taxon>Bacillati</taxon>
        <taxon>Bacillota</taxon>
        <taxon>Bacilli</taxon>
        <taxon>Lactobacillales</taxon>
        <taxon>Lactobacillaceae</taxon>
        <taxon>Lactobacillus</taxon>
    </lineage>
</organism>
<keyword evidence="2" id="KW-0238">DNA-binding</keyword>
<accession>A0A6A7K2J0</accession>
<evidence type="ECO:0000313" key="6">
    <source>
        <dbReference type="Proteomes" id="UP000430466"/>
    </source>
</evidence>
<dbReference type="SUPFAM" id="SSF46689">
    <property type="entry name" value="Homeodomain-like"/>
    <property type="match status" value="1"/>
</dbReference>
<dbReference type="PRINTS" id="PR00032">
    <property type="entry name" value="HTHARAC"/>
</dbReference>
<dbReference type="PROSITE" id="PS01124">
    <property type="entry name" value="HTH_ARAC_FAMILY_2"/>
    <property type="match status" value="1"/>
</dbReference>
<evidence type="ECO:0000259" key="4">
    <source>
        <dbReference type="PROSITE" id="PS01124"/>
    </source>
</evidence>
<dbReference type="InterPro" id="IPR009057">
    <property type="entry name" value="Homeodomain-like_sf"/>
</dbReference>
<keyword evidence="3" id="KW-0804">Transcription</keyword>
<evidence type="ECO:0000313" key="5">
    <source>
        <dbReference type="EMBL" id="MPW14735.1"/>
    </source>
</evidence>
<dbReference type="AlphaFoldDB" id="A0A6A7K2J0"/>
<protein>
    <submittedName>
        <fullName evidence="5">Helix-turn-helix domain-containing protein</fullName>
    </submittedName>
</protein>
<keyword evidence="1" id="KW-0805">Transcription regulation</keyword>
<dbReference type="InterPro" id="IPR020449">
    <property type="entry name" value="Tscrpt_reg_AraC-type_HTH"/>
</dbReference>
<evidence type="ECO:0000256" key="2">
    <source>
        <dbReference type="ARBA" id="ARBA00023125"/>
    </source>
</evidence>
<dbReference type="EMBL" id="WHOE01000089">
    <property type="protein sequence ID" value="MPW14735.1"/>
    <property type="molecule type" value="Genomic_DNA"/>
</dbReference>
<dbReference type="PANTHER" id="PTHR43280">
    <property type="entry name" value="ARAC-FAMILY TRANSCRIPTIONAL REGULATOR"/>
    <property type="match status" value="1"/>
</dbReference>
<proteinExistence type="predicted"/>
<sequence length="92" mass="10716">MSENDFSISKFSKENNISRGYLNNIFVKNMGITPANYLLKLRMEKAKIDFSSTTKMIKEIAKDVGYTDQYTFSKAFKRYTGFSPMNYQKNLL</sequence>
<dbReference type="SMART" id="SM00342">
    <property type="entry name" value="HTH_ARAC"/>
    <property type="match status" value="1"/>
</dbReference>
<dbReference type="Gene3D" id="1.10.10.60">
    <property type="entry name" value="Homeodomain-like"/>
    <property type="match status" value="2"/>
</dbReference>
<comment type="caution">
    <text evidence="5">The sequence shown here is derived from an EMBL/GenBank/DDBJ whole genome shotgun (WGS) entry which is preliminary data.</text>
</comment>
<dbReference type="GO" id="GO:0043565">
    <property type="term" value="F:sequence-specific DNA binding"/>
    <property type="evidence" value="ECO:0007669"/>
    <property type="project" value="InterPro"/>
</dbReference>
<feature type="domain" description="HTH araC/xylS-type" evidence="4">
    <location>
        <begin position="1"/>
        <end position="90"/>
    </location>
</feature>